<sequence>MSKYEELQLRYREGFITDPQLDGTGAEETSKYAAQNYVALKVITQAQADAIRQGARDP</sequence>
<dbReference type="Proteomes" id="UP000623678">
    <property type="component" value="Unassembled WGS sequence"/>
</dbReference>
<dbReference type="AlphaFoldDB" id="A0A926IH52"/>
<name>A0A926IH52_9FIRM</name>
<feature type="non-terminal residue" evidence="1">
    <location>
        <position position="58"/>
    </location>
</feature>
<accession>A0A926IH52</accession>
<organism evidence="1 2">
    <name type="scientific">Youxingia wuxianensis</name>
    <dbReference type="NCBI Taxonomy" id="2763678"/>
    <lineage>
        <taxon>Bacteria</taxon>
        <taxon>Bacillati</taxon>
        <taxon>Bacillota</taxon>
        <taxon>Clostridia</taxon>
        <taxon>Eubacteriales</taxon>
        <taxon>Oscillospiraceae</taxon>
        <taxon>Youxingia</taxon>
    </lineage>
</organism>
<dbReference type="EMBL" id="JACRTD010000002">
    <property type="protein sequence ID" value="MBC8584775.1"/>
    <property type="molecule type" value="Genomic_DNA"/>
</dbReference>
<proteinExistence type="predicted"/>
<reference evidence="1" key="1">
    <citation type="submission" date="2020-08" db="EMBL/GenBank/DDBJ databases">
        <title>Genome public.</title>
        <authorList>
            <person name="Liu C."/>
            <person name="Sun Q."/>
        </authorList>
    </citation>
    <scope>NUCLEOTIDE SEQUENCE</scope>
    <source>
        <strain evidence="1">NSJ-64</strain>
    </source>
</reference>
<evidence type="ECO:0000313" key="2">
    <source>
        <dbReference type="Proteomes" id="UP000623678"/>
    </source>
</evidence>
<protein>
    <submittedName>
        <fullName evidence="1">Uncharacterized protein</fullName>
    </submittedName>
</protein>
<gene>
    <name evidence="1" type="ORF">H8705_04185</name>
</gene>
<evidence type="ECO:0000313" key="1">
    <source>
        <dbReference type="EMBL" id="MBC8584775.1"/>
    </source>
</evidence>
<keyword evidence="2" id="KW-1185">Reference proteome</keyword>
<comment type="caution">
    <text evidence="1">The sequence shown here is derived from an EMBL/GenBank/DDBJ whole genome shotgun (WGS) entry which is preliminary data.</text>
</comment>